<keyword evidence="1" id="KW-0040">ANK repeat</keyword>
<gene>
    <name evidence="2" type="ORF">GUITHDRAFT_63284</name>
</gene>
<dbReference type="SUPFAM" id="SSF48403">
    <property type="entry name" value="Ankyrin repeat"/>
    <property type="match status" value="1"/>
</dbReference>
<dbReference type="GeneID" id="17311740"/>
<dbReference type="Proteomes" id="UP000011087">
    <property type="component" value="Unassembled WGS sequence"/>
</dbReference>
<dbReference type="PaxDb" id="55529-EKX54812"/>
<organism evidence="2">
    <name type="scientific">Guillardia theta (strain CCMP2712)</name>
    <name type="common">Cryptophyte</name>
    <dbReference type="NCBI Taxonomy" id="905079"/>
    <lineage>
        <taxon>Eukaryota</taxon>
        <taxon>Cryptophyceae</taxon>
        <taxon>Pyrenomonadales</taxon>
        <taxon>Geminigeraceae</taxon>
        <taxon>Guillardia</taxon>
    </lineage>
</organism>
<name>L1K2M4_GUITC</name>
<dbReference type="InterPro" id="IPR002110">
    <property type="entry name" value="Ankyrin_rpt"/>
</dbReference>
<reference evidence="2 4" key="1">
    <citation type="journal article" date="2012" name="Nature">
        <title>Algal genomes reveal evolutionary mosaicism and the fate of nucleomorphs.</title>
        <authorList>
            <consortium name="DOE Joint Genome Institute"/>
            <person name="Curtis B.A."/>
            <person name="Tanifuji G."/>
            <person name="Burki F."/>
            <person name="Gruber A."/>
            <person name="Irimia M."/>
            <person name="Maruyama S."/>
            <person name="Arias M.C."/>
            <person name="Ball S.G."/>
            <person name="Gile G.H."/>
            <person name="Hirakawa Y."/>
            <person name="Hopkins J.F."/>
            <person name="Kuo A."/>
            <person name="Rensing S.A."/>
            <person name="Schmutz J."/>
            <person name="Symeonidi A."/>
            <person name="Elias M."/>
            <person name="Eveleigh R.J."/>
            <person name="Herman E.K."/>
            <person name="Klute M.J."/>
            <person name="Nakayama T."/>
            <person name="Obornik M."/>
            <person name="Reyes-Prieto A."/>
            <person name="Armbrust E.V."/>
            <person name="Aves S.J."/>
            <person name="Beiko R.G."/>
            <person name="Coutinho P."/>
            <person name="Dacks J.B."/>
            <person name="Durnford D.G."/>
            <person name="Fast N.M."/>
            <person name="Green B.R."/>
            <person name="Grisdale C.J."/>
            <person name="Hempel F."/>
            <person name="Henrissat B."/>
            <person name="Hoppner M.P."/>
            <person name="Ishida K."/>
            <person name="Kim E."/>
            <person name="Koreny L."/>
            <person name="Kroth P.G."/>
            <person name="Liu Y."/>
            <person name="Malik S.B."/>
            <person name="Maier U.G."/>
            <person name="McRose D."/>
            <person name="Mock T."/>
            <person name="Neilson J.A."/>
            <person name="Onodera N.T."/>
            <person name="Poole A.M."/>
            <person name="Pritham E.J."/>
            <person name="Richards T.A."/>
            <person name="Rocap G."/>
            <person name="Roy S.W."/>
            <person name="Sarai C."/>
            <person name="Schaack S."/>
            <person name="Shirato S."/>
            <person name="Slamovits C.H."/>
            <person name="Spencer D.F."/>
            <person name="Suzuki S."/>
            <person name="Worden A.Z."/>
            <person name="Zauner S."/>
            <person name="Barry K."/>
            <person name="Bell C."/>
            <person name="Bharti A.K."/>
            <person name="Crow J.A."/>
            <person name="Grimwood J."/>
            <person name="Kramer R."/>
            <person name="Lindquist E."/>
            <person name="Lucas S."/>
            <person name="Salamov A."/>
            <person name="McFadden G.I."/>
            <person name="Lane C.E."/>
            <person name="Keeling P.J."/>
            <person name="Gray M.W."/>
            <person name="Grigoriev I.V."/>
            <person name="Archibald J.M."/>
        </authorList>
    </citation>
    <scope>NUCLEOTIDE SEQUENCE</scope>
    <source>
        <strain evidence="2 4">CCMP2712</strain>
    </source>
</reference>
<dbReference type="EnsemblProtists" id="EKX54812">
    <property type="protein sequence ID" value="EKX54812"/>
    <property type="gene ID" value="GUITHDRAFT_63284"/>
</dbReference>
<feature type="repeat" description="ANK" evidence="1">
    <location>
        <begin position="24"/>
        <end position="56"/>
    </location>
</feature>
<evidence type="ECO:0000313" key="4">
    <source>
        <dbReference type="Proteomes" id="UP000011087"/>
    </source>
</evidence>
<accession>L1K2M4</accession>
<dbReference type="Pfam" id="PF13857">
    <property type="entry name" value="Ank_5"/>
    <property type="match status" value="1"/>
</dbReference>
<dbReference type="HOGENOM" id="CLU_2765754_0_0_1"/>
<evidence type="ECO:0000313" key="2">
    <source>
        <dbReference type="EMBL" id="EKX54812.1"/>
    </source>
</evidence>
<reference evidence="3" key="3">
    <citation type="submission" date="2016-03" db="UniProtKB">
        <authorList>
            <consortium name="EnsemblProtists"/>
        </authorList>
    </citation>
    <scope>IDENTIFICATION</scope>
</reference>
<dbReference type="InterPro" id="IPR036770">
    <property type="entry name" value="Ankyrin_rpt-contain_sf"/>
</dbReference>
<feature type="non-terminal residue" evidence="2">
    <location>
        <position position="70"/>
    </location>
</feature>
<dbReference type="AlphaFoldDB" id="L1K2M4"/>
<dbReference type="OrthoDB" id="341259at2759"/>
<evidence type="ECO:0000256" key="1">
    <source>
        <dbReference type="PROSITE-ProRule" id="PRU00023"/>
    </source>
</evidence>
<sequence length="70" mass="7899">MGKTKEVKDALVSGALSVNDRDGKGDSLFHIAARNGHKNIIRELLRRNVDFRVKNADGKLAWELAEEYNF</sequence>
<dbReference type="Gene3D" id="1.25.40.20">
    <property type="entry name" value="Ankyrin repeat-containing domain"/>
    <property type="match status" value="1"/>
</dbReference>
<dbReference type="PROSITE" id="PS50297">
    <property type="entry name" value="ANK_REP_REGION"/>
    <property type="match status" value="1"/>
</dbReference>
<dbReference type="SMART" id="SM00248">
    <property type="entry name" value="ANK"/>
    <property type="match status" value="1"/>
</dbReference>
<protein>
    <submittedName>
        <fullName evidence="2 3">Uncharacterized protein</fullName>
    </submittedName>
</protein>
<dbReference type="PROSITE" id="PS50088">
    <property type="entry name" value="ANK_REPEAT"/>
    <property type="match status" value="1"/>
</dbReference>
<keyword evidence="4" id="KW-1185">Reference proteome</keyword>
<dbReference type="RefSeq" id="XP_005841792.1">
    <property type="nucleotide sequence ID" value="XM_005841735.1"/>
</dbReference>
<dbReference type="KEGG" id="gtt:GUITHDRAFT_63284"/>
<dbReference type="EMBL" id="JH992966">
    <property type="protein sequence ID" value="EKX54812.1"/>
    <property type="molecule type" value="Genomic_DNA"/>
</dbReference>
<reference evidence="4" key="2">
    <citation type="submission" date="2012-11" db="EMBL/GenBank/DDBJ databases">
        <authorList>
            <person name="Kuo A."/>
            <person name="Curtis B.A."/>
            <person name="Tanifuji G."/>
            <person name="Burki F."/>
            <person name="Gruber A."/>
            <person name="Irimia M."/>
            <person name="Maruyama S."/>
            <person name="Arias M.C."/>
            <person name="Ball S.G."/>
            <person name="Gile G.H."/>
            <person name="Hirakawa Y."/>
            <person name="Hopkins J.F."/>
            <person name="Rensing S.A."/>
            <person name="Schmutz J."/>
            <person name="Symeonidi A."/>
            <person name="Elias M."/>
            <person name="Eveleigh R.J."/>
            <person name="Herman E.K."/>
            <person name="Klute M.J."/>
            <person name="Nakayama T."/>
            <person name="Obornik M."/>
            <person name="Reyes-Prieto A."/>
            <person name="Armbrust E.V."/>
            <person name="Aves S.J."/>
            <person name="Beiko R.G."/>
            <person name="Coutinho P."/>
            <person name="Dacks J.B."/>
            <person name="Durnford D.G."/>
            <person name="Fast N.M."/>
            <person name="Green B.R."/>
            <person name="Grisdale C."/>
            <person name="Hempe F."/>
            <person name="Henrissat B."/>
            <person name="Hoppner M.P."/>
            <person name="Ishida K.-I."/>
            <person name="Kim E."/>
            <person name="Koreny L."/>
            <person name="Kroth P.G."/>
            <person name="Liu Y."/>
            <person name="Malik S.-B."/>
            <person name="Maier U.G."/>
            <person name="McRose D."/>
            <person name="Mock T."/>
            <person name="Neilson J.A."/>
            <person name="Onodera N.T."/>
            <person name="Poole A.M."/>
            <person name="Pritham E.J."/>
            <person name="Richards T.A."/>
            <person name="Rocap G."/>
            <person name="Roy S.W."/>
            <person name="Sarai C."/>
            <person name="Schaack S."/>
            <person name="Shirato S."/>
            <person name="Slamovits C.H."/>
            <person name="Spencer D.F."/>
            <person name="Suzuki S."/>
            <person name="Worden A.Z."/>
            <person name="Zauner S."/>
            <person name="Barry K."/>
            <person name="Bell C."/>
            <person name="Bharti A.K."/>
            <person name="Crow J.A."/>
            <person name="Grimwood J."/>
            <person name="Kramer R."/>
            <person name="Lindquist E."/>
            <person name="Lucas S."/>
            <person name="Salamov A."/>
            <person name="McFadden G.I."/>
            <person name="Lane C.E."/>
            <person name="Keeling P.J."/>
            <person name="Gray M.W."/>
            <person name="Grigoriev I.V."/>
            <person name="Archibald J.M."/>
        </authorList>
    </citation>
    <scope>NUCLEOTIDE SEQUENCE</scope>
    <source>
        <strain evidence="4">CCMP2712</strain>
    </source>
</reference>
<evidence type="ECO:0000313" key="3">
    <source>
        <dbReference type="EnsemblProtists" id="EKX54812"/>
    </source>
</evidence>
<proteinExistence type="predicted"/>